<reference evidence="14 16" key="1">
    <citation type="submission" date="2020-06" db="EMBL/GenBank/DDBJ databases">
        <title>Anoxygenic phototrophic Chloroflexota member uses a Type I reaction center.</title>
        <authorList>
            <person name="Tsuji J.M."/>
            <person name="Shaw N.A."/>
            <person name="Nagashima S."/>
            <person name="Venkiteswaran J."/>
            <person name="Schiff S.L."/>
            <person name="Hanada S."/>
            <person name="Tank M."/>
            <person name="Neufeld J.D."/>
        </authorList>
    </citation>
    <scope>NUCLEOTIDE SEQUENCE [LARGE SCALE GENOMIC DNA]</scope>
    <source>
        <strain evidence="14">L227-S17</strain>
    </source>
</reference>
<protein>
    <submittedName>
        <fullName evidence="14">Cation-transporting P-type ATPase</fullName>
    </submittedName>
</protein>
<dbReference type="SMART" id="SM00831">
    <property type="entry name" value="Cation_ATPase_N"/>
    <property type="match status" value="1"/>
</dbReference>
<dbReference type="Gene3D" id="1.20.1110.10">
    <property type="entry name" value="Calcium-transporting ATPase, transmembrane domain"/>
    <property type="match status" value="1"/>
</dbReference>
<feature type="transmembrane region" description="Helical" evidence="12">
    <location>
        <begin position="254"/>
        <end position="276"/>
    </location>
</feature>
<dbReference type="GO" id="GO:0019829">
    <property type="term" value="F:ATPase-coupled monoatomic cation transmembrane transporter activity"/>
    <property type="evidence" value="ECO:0007669"/>
    <property type="project" value="TreeGrafter"/>
</dbReference>
<dbReference type="PRINTS" id="PR00121">
    <property type="entry name" value="NAKATPASE"/>
</dbReference>
<dbReference type="InterPro" id="IPR001757">
    <property type="entry name" value="P_typ_ATPase"/>
</dbReference>
<comment type="similarity">
    <text evidence="2">Belongs to the cation transport ATPase (P-type) (TC 3.A.3) family. Type IIA subfamily.</text>
</comment>
<dbReference type="SUPFAM" id="SSF81665">
    <property type="entry name" value="Calcium ATPase, transmembrane domain M"/>
    <property type="match status" value="1"/>
</dbReference>
<dbReference type="InterPro" id="IPR006068">
    <property type="entry name" value="ATPase_P-typ_cation-transptr_C"/>
</dbReference>
<dbReference type="Gene3D" id="3.40.50.1000">
    <property type="entry name" value="HAD superfamily/HAD-like"/>
    <property type="match status" value="1"/>
</dbReference>
<dbReference type="InterPro" id="IPR008250">
    <property type="entry name" value="ATPase_P-typ_transduc_dom_A_sf"/>
</dbReference>
<keyword evidence="17" id="KW-1185">Reference proteome</keyword>
<dbReference type="PROSITE" id="PS00154">
    <property type="entry name" value="ATPASE_E1_E2"/>
    <property type="match status" value="1"/>
</dbReference>
<dbReference type="GO" id="GO:0005886">
    <property type="term" value="C:plasma membrane"/>
    <property type="evidence" value="ECO:0007669"/>
    <property type="project" value="UniProtKB-SubCell"/>
</dbReference>
<dbReference type="Pfam" id="PF00689">
    <property type="entry name" value="Cation_ATPase_C"/>
    <property type="match status" value="1"/>
</dbReference>
<dbReference type="NCBIfam" id="TIGR01494">
    <property type="entry name" value="ATPase_P-type"/>
    <property type="match status" value="3"/>
</dbReference>
<evidence type="ECO:0000256" key="2">
    <source>
        <dbReference type="ARBA" id="ARBA00005675"/>
    </source>
</evidence>
<feature type="transmembrane region" description="Helical" evidence="12">
    <location>
        <begin position="62"/>
        <end position="83"/>
    </location>
</feature>
<accession>A0A8T7M104</accession>
<evidence type="ECO:0000259" key="13">
    <source>
        <dbReference type="SMART" id="SM00831"/>
    </source>
</evidence>
<dbReference type="Pfam" id="PF00690">
    <property type="entry name" value="Cation_ATPase_N"/>
    <property type="match status" value="1"/>
</dbReference>
<keyword evidence="5 12" id="KW-0812">Transmembrane</keyword>
<evidence type="ECO:0000256" key="8">
    <source>
        <dbReference type="ARBA" id="ARBA00022842"/>
    </source>
</evidence>
<dbReference type="PANTHER" id="PTHR43294:SF21">
    <property type="entry name" value="CATION TRANSPORTING ATPASE"/>
    <property type="match status" value="1"/>
</dbReference>
<dbReference type="Pfam" id="PF00122">
    <property type="entry name" value="E1-E2_ATPase"/>
    <property type="match status" value="1"/>
</dbReference>
<dbReference type="Gene3D" id="3.40.1110.10">
    <property type="entry name" value="Calcium-transporting ATPase, cytoplasmic domain N"/>
    <property type="match status" value="1"/>
</dbReference>
<dbReference type="SUPFAM" id="SSF56784">
    <property type="entry name" value="HAD-like"/>
    <property type="match status" value="1"/>
</dbReference>
<dbReference type="Gene3D" id="2.70.150.10">
    <property type="entry name" value="Calcium-transporting ATPase, cytoplasmic transduction domain A"/>
    <property type="match status" value="1"/>
</dbReference>
<evidence type="ECO:0000313" key="17">
    <source>
        <dbReference type="Proteomes" id="UP001431572"/>
    </source>
</evidence>
<dbReference type="EMBL" id="CP128399">
    <property type="protein sequence ID" value="WJW67510.1"/>
    <property type="molecule type" value="Genomic_DNA"/>
</dbReference>
<keyword evidence="10 12" id="KW-1133">Transmembrane helix</keyword>
<dbReference type="InterPro" id="IPR004014">
    <property type="entry name" value="ATPase_P-typ_cation-transptr_N"/>
</dbReference>
<dbReference type="GO" id="GO:0016887">
    <property type="term" value="F:ATP hydrolysis activity"/>
    <property type="evidence" value="ECO:0007669"/>
    <property type="project" value="InterPro"/>
</dbReference>
<evidence type="ECO:0000256" key="12">
    <source>
        <dbReference type="SAM" id="Phobius"/>
    </source>
</evidence>
<dbReference type="SUPFAM" id="SSF81653">
    <property type="entry name" value="Calcium ATPase, transduction domain A"/>
    <property type="match status" value="1"/>
</dbReference>
<dbReference type="InterPro" id="IPR023299">
    <property type="entry name" value="ATPase_P-typ_cyto_dom_N"/>
</dbReference>
<evidence type="ECO:0000256" key="5">
    <source>
        <dbReference type="ARBA" id="ARBA00022692"/>
    </source>
</evidence>
<dbReference type="Pfam" id="PF08282">
    <property type="entry name" value="Hydrolase_3"/>
    <property type="match status" value="1"/>
</dbReference>
<keyword evidence="6" id="KW-0547">Nucleotide-binding</keyword>
<keyword evidence="3" id="KW-1003">Cell membrane</keyword>
<dbReference type="PRINTS" id="PR00119">
    <property type="entry name" value="CATATPASE"/>
</dbReference>
<evidence type="ECO:0000256" key="9">
    <source>
        <dbReference type="ARBA" id="ARBA00022967"/>
    </source>
</evidence>
<dbReference type="AlphaFoldDB" id="A0A8T7M104"/>
<feature type="domain" description="Cation-transporting P-type ATPase N-terminal" evidence="13">
    <location>
        <begin position="13"/>
        <end position="86"/>
    </location>
</feature>
<feature type="transmembrane region" description="Helical" evidence="12">
    <location>
        <begin position="823"/>
        <end position="843"/>
    </location>
</feature>
<dbReference type="SFLD" id="SFLDF00027">
    <property type="entry name" value="p-type_atpase"/>
    <property type="match status" value="1"/>
</dbReference>
<evidence type="ECO:0000313" key="14">
    <source>
        <dbReference type="EMBL" id="NWJ45639.1"/>
    </source>
</evidence>
<dbReference type="Pfam" id="PF13246">
    <property type="entry name" value="Cation_ATPase"/>
    <property type="match status" value="1"/>
</dbReference>
<feature type="transmembrane region" description="Helical" evidence="12">
    <location>
        <begin position="89"/>
        <end position="106"/>
    </location>
</feature>
<feature type="transmembrane region" description="Helical" evidence="12">
    <location>
        <begin position="282"/>
        <end position="307"/>
    </location>
</feature>
<dbReference type="SFLD" id="SFLDG00002">
    <property type="entry name" value="C1.7:_P-type_atpase_like"/>
    <property type="match status" value="1"/>
</dbReference>
<evidence type="ECO:0000313" key="16">
    <source>
        <dbReference type="Proteomes" id="UP000521676"/>
    </source>
</evidence>
<dbReference type="EMBL" id="JACATZ010000001">
    <property type="protein sequence ID" value="NWJ45639.1"/>
    <property type="molecule type" value="Genomic_DNA"/>
</dbReference>
<dbReference type="SUPFAM" id="SSF81660">
    <property type="entry name" value="Metal cation-transporting ATPase, ATP-binding domain N"/>
    <property type="match status" value="1"/>
</dbReference>
<dbReference type="InterPro" id="IPR050510">
    <property type="entry name" value="Cation_transp_ATPase_P-type"/>
</dbReference>
<keyword evidence="4" id="KW-0597">Phosphoprotein</keyword>
<evidence type="ECO:0000256" key="6">
    <source>
        <dbReference type="ARBA" id="ARBA00022741"/>
    </source>
</evidence>
<dbReference type="Proteomes" id="UP000521676">
    <property type="component" value="Unassembled WGS sequence"/>
</dbReference>
<dbReference type="SFLD" id="SFLDS00003">
    <property type="entry name" value="Haloacid_Dehalogenase"/>
    <property type="match status" value="1"/>
</dbReference>
<dbReference type="InterPro" id="IPR018303">
    <property type="entry name" value="ATPase_P-typ_P_site"/>
</dbReference>
<feature type="transmembrane region" description="Helical" evidence="12">
    <location>
        <begin position="863"/>
        <end position="883"/>
    </location>
</feature>
<keyword evidence="7" id="KW-0067">ATP-binding</keyword>
<dbReference type="InterPro" id="IPR036412">
    <property type="entry name" value="HAD-like_sf"/>
</dbReference>
<dbReference type="Proteomes" id="UP001431572">
    <property type="component" value="Chromosome 1"/>
</dbReference>
<evidence type="ECO:0000256" key="11">
    <source>
        <dbReference type="ARBA" id="ARBA00023136"/>
    </source>
</evidence>
<evidence type="ECO:0000313" key="15">
    <source>
        <dbReference type="EMBL" id="WJW67510.1"/>
    </source>
</evidence>
<dbReference type="PANTHER" id="PTHR43294">
    <property type="entry name" value="SODIUM/POTASSIUM-TRANSPORTING ATPASE SUBUNIT ALPHA"/>
    <property type="match status" value="1"/>
</dbReference>
<keyword evidence="11 12" id="KW-0472">Membrane</keyword>
<feature type="transmembrane region" description="Helical" evidence="12">
    <location>
        <begin position="782"/>
        <end position="803"/>
    </location>
</feature>
<dbReference type="GO" id="GO:1902600">
    <property type="term" value="P:proton transmembrane transport"/>
    <property type="evidence" value="ECO:0007669"/>
    <property type="project" value="TreeGrafter"/>
</dbReference>
<dbReference type="FunFam" id="2.70.150.10:FF:000160">
    <property type="entry name" value="Sarcoplasmic/endoplasmic reticulum calcium ATPase 1"/>
    <property type="match status" value="1"/>
</dbReference>
<organism evidence="14 16">
    <name type="scientific">Candidatus Chlorohelix allophototropha</name>
    <dbReference type="NCBI Taxonomy" id="3003348"/>
    <lineage>
        <taxon>Bacteria</taxon>
        <taxon>Bacillati</taxon>
        <taxon>Chloroflexota</taxon>
        <taxon>Chloroflexia</taxon>
        <taxon>Candidatus Chloroheliales</taxon>
        <taxon>Candidatus Chloroheliaceae</taxon>
        <taxon>Candidatus Chlorohelix</taxon>
    </lineage>
</organism>
<dbReference type="GO" id="GO:0005524">
    <property type="term" value="F:ATP binding"/>
    <property type="evidence" value="ECO:0007669"/>
    <property type="project" value="UniProtKB-KW"/>
</dbReference>
<feature type="transmembrane region" description="Helical" evidence="12">
    <location>
        <begin position="895"/>
        <end position="914"/>
    </location>
</feature>
<dbReference type="InterPro" id="IPR059000">
    <property type="entry name" value="ATPase_P-type_domA"/>
</dbReference>
<reference evidence="15" key="2">
    <citation type="journal article" date="2024" name="Nature">
        <title>Anoxygenic phototroph of the Chloroflexota uses a type I reaction centre.</title>
        <authorList>
            <person name="Tsuji J.M."/>
            <person name="Shaw N.A."/>
            <person name="Nagashima S."/>
            <person name="Venkiteswaran J.J."/>
            <person name="Schiff S.L."/>
            <person name="Watanabe T."/>
            <person name="Fukui M."/>
            <person name="Hanada S."/>
            <person name="Tank M."/>
            <person name="Neufeld J.D."/>
        </authorList>
    </citation>
    <scope>NUCLEOTIDE SEQUENCE</scope>
    <source>
        <strain evidence="15">L227-S17</strain>
    </source>
</reference>
<proteinExistence type="inferred from homology"/>
<keyword evidence="8" id="KW-0460">Magnesium</keyword>
<keyword evidence="9" id="KW-1278">Translocase</keyword>
<sequence>MELLVENKKDGSQLSLLPVNEIYKAFNTSPQGLTQAEAQVRLEKFGRNTLSEGHKTPLILKFLANFTHLMALLLWAGGIVGFLANAPQLGIAIWTVNLINGVFSFWQEYKAEKATEALKRMLPNYARVIRDGSESKILAEELVPGDLLMLEEGDNISADARIIDESDLRVDQSTLTGESRQVRKTKEAALHTELGVADIANLIFAGTGVASGRATAVVTATGMQTEFGKIAHLTLNVTDQLSPLQRELGRVTKIVTMLATGIGSLFFVLAIFLAKVDLATSFIFAMGMIVAFVPEGMLPTVTLALALGVQRMAKRNALVKRLSAVETLGCTTVICTDKTGTLTQNEMTVTHLWLPGHMYEFTGTGYAPQGHIVENAQKINTPVAGDLHLALRIASLCNDARILPPDGDSEKWRELGDPTEASLEVAALKGWVDLKAEATENPRIRELPFDSYRKRMSTINRQGNAQVAYVKGAPKEVLELCNFIQQEESVSAISESQRLEVMQVNDRLAREGLRVLALAYRILPDNTMDFTAEQVEHDLIFLGLVAMRDQPRTGVGEAIARCHKAGIRVVMITGDYELTAASIAKQLGIVTGEDFKVITGLMLDRMSDAALKDILKNAQVIFARVTPAHKLKIVTTFQELGHIVAVTGDGVNDAPALKKAHIGVAMGQAGTDVAKEAADMVLTDDNFASIVNAVEEGRAIYSNIRKFAMYVFNSNMAEAVPFVAMLFSRGAIPLPLTVMQVLAIDLGTDMVPAIGLGTEPPEAGVMELPPRSQKEPLLNPKLLARALLWYGLIESIASMSAYFFLNWRFGWPGVPLAAEGTEIYRLATTMTLAGVVATQVGAVFVCRTERNSVFKIGFFKNRLVLIGIVVELGLLVSLVYLPFMQGLFNTAPLDIIDWLFVFAWTPVIFFADEARKLWWRWRNRQQINHITGGV</sequence>
<name>A0A8T7M104_9CHLR</name>
<evidence type="ECO:0000256" key="3">
    <source>
        <dbReference type="ARBA" id="ARBA00022475"/>
    </source>
</evidence>
<dbReference type="InterPro" id="IPR023298">
    <property type="entry name" value="ATPase_P-typ_TM_dom_sf"/>
</dbReference>
<dbReference type="RefSeq" id="WP_341469402.1">
    <property type="nucleotide sequence ID" value="NZ_CP128399.1"/>
</dbReference>
<evidence type="ECO:0000256" key="4">
    <source>
        <dbReference type="ARBA" id="ARBA00022553"/>
    </source>
</evidence>
<evidence type="ECO:0000256" key="7">
    <source>
        <dbReference type="ARBA" id="ARBA00022840"/>
    </source>
</evidence>
<dbReference type="InterPro" id="IPR023214">
    <property type="entry name" value="HAD_sf"/>
</dbReference>
<dbReference type="InterPro" id="IPR044492">
    <property type="entry name" value="P_typ_ATPase_HD_dom"/>
</dbReference>
<dbReference type="FunFam" id="3.40.50.1000:FF:000083">
    <property type="entry name" value="Sodium/potassium-transporting ATPase subunit alpha"/>
    <property type="match status" value="1"/>
</dbReference>
<gene>
    <name evidence="14" type="ORF">HXX08_07150</name>
    <name evidence="15" type="ORF">OZ401_000776</name>
</gene>
<evidence type="ECO:0000256" key="10">
    <source>
        <dbReference type="ARBA" id="ARBA00022989"/>
    </source>
</evidence>
<evidence type="ECO:0000256" key="1">
    <source>
        <dbReference type="ARBA" id="ARBA00004651"/>
    </source>
</evidence>
<comment type="subcellular location">
    <subcellularLocation>
        <location evidence="1">Cell membrane</location>
        <topology evidence="1">Multi-pass membrane protein</topology>
    </subcellularLocation>
</comment>